<reference evidence="1" key="4">
    <citation type="submission" date="2025-09" db="UniProtKB">
        <authorList>
            <consortium name="Ensembl"/>
        </authorList>
    </citation>
    <scope>IDENTIFICATION</scope>
</reference>
<keyword evidence="2" id="KW-1185">Reference proteome</keyword>
<sequence>MSIRLSPLKTFCRDVYRSLHNSASKQEKCKHNVNVHTKLLVVLFILVIFITSSSALPVTVGTQESRVIPTASYVIGKNSTSEILADETPLLSEVTKTIIRRSTKRTGRRRVNARRRNHCRRMCNSGCRIKMPERTPGIPPDQYLFALKSAQYRQRKCIYEWLIIFNAMNKTNLSCPRGCSSI</sequence>
<dbReference type="EMBL" id="EAAA01002849">
    <property type="status" value="NOT_ANNOTATED_CDS"/>
    <property type="molecule type" value="Genomic_DNA"/>
</dbReference>
<evidence type="ECO:0000313" key="1">
    <source>
        <dbReference type="Ensembl" id="ENSCINP00000025862.2"/>
    </source>
</evidence>
<reference evidence="1" key="2">
    <citation type="journal article" date="2008" name="Genome Biol.">
        <title>Improved genome assembly and evidence-based global gene model set for the chordate Ciona intestinalis: new insight into intron and operon populations.</title>
        <authorList>
            <person name="Satou Y."/>
            <person name="Mineta K."/>
            <person name="Ogasawara M."/>
            <person name="Sasakura Y."/>
            <person name="Shoguchi E."/>
            <person name="Ueno K."/>
            <person name="Yamada L."/>
            <person name="Matsumoto J."/>
            <person name="Wasserscheid J."/>
            <person name="Dewar K."/>
            <person name="Wiley G.B."/>
            <person name="Macmil S.L."/>
            <person name="Roe B.A."/>
            <person name="Zeller R.W."/>
            <person name="Hastings K.E."/>
            <person name="Lemaire P."/>
            <person name="Lindquist E."/>
            <person name="Endo T."/>
            <person name="Hotta K."/>
            <person name="Inaba K."/>
        </authorList>
    </citation>
    <scope>NUCLEOTIDE SEQUENCE [LARGE SCALE GENOMIC DNA]</scope>
    <source>
        <strain evidence="1">wild type</strain>
    </source>
</reference>
<proteinExistence type="predicted"/>
<organism evidence="1 2">
    <name type="scientific">Ciona intestinalis</name>
    <name type="common">Transparent sea squirt</name>
    <name type="synonym">Ascidia intestinalis</name>
    <dbReference type="NCBI Taxonomy" id="7719"/>
    <lineage>
        <taxon>Eukaryota</taxon>
        <taxon>Metazoa</taxon>
        <taxon>Chordata</taxon>
        <taxon>Tunicata</taxon>
        <taxon>Ascidiacea</taxon>
        <taxon>Phlebobranchia</taxon>
        <taxon>Cionidae</taxon>
        <taxon>Ciona</taxon>
    </lineage>
</organism>
<dbReference type="AlphaFoldDB" id="F6XAW3"/>
<protein>
    <submittedName>
        <fullName evidence="1">Uncharacterized protein</fullName>
    </submittedName>
</protein>
<dbReference type="Ensembl" id="ENSCINT00000026108.2">
    <property type="protein sequence ID" value="ENSCINP00000025862.2"/>
    <property type="gene ID" value="ENSCING00000014255.2"/>
</dbReference>
<name>F6XAW3_CIOIN</name>
<dbReference type="Proteomes" id="UP000008144">
    <property type="component" value="Chromosome 9"/>
</dbReference>
<evidence type="ECO:0000313" key="2">
    <source>
        <dbReference type="Proteomes" id="UP000008144"/>
    </source>
</evidence>
<reference evidence="2" key="1">
    <citation type="journal article" date="2002" name="Science">
        <title>The draft genome of Ciona intestinalis: insights into chordate and vertebrate origins.</title>
        <authorList>
            <person name="Dehal P."/>
            <person name="Satou Y."/>
            <person name="Campbell R.K."/>
            <person name="Chapman J."/>
            <person name="Degnan B."/>
            <person name="De Tomaso A."/>
            <person name="Davidson B."/>
            <person name="Di Gregorio A."/>
            <person name="Gelpke M."/>
            <person name="Goodstein D.M."/>
            <person name="Harafuji N."/>
            <person name="Hastings K.E."/>
            <person name="Ho I."/>
            <person name="Hotta K."/>
            <person name="Huang W."/>
            <person name="Kawashima T."/>
            <person name="Lemaire P."/>
            <person name="Martinez D."/>
            <person name="Meinertzhagen I.A."/>
            <person name="Necula S."/>
            <person name="Nonaka M."/>
            <person name="Putnam N."/>
            <person name="Rash S."/>
            <person name="Saiga H."/>
            <person name="Satake M."/>
            <person name="Terry A."/>
            <person name="Yamada L."/>
            <person name="Wang H.G."/>
            <person name="Awazu S."/>
            <person name="Azumi K."/>
            <person name="Boore J."/>
            <person name="Branno M."/>
            <person name="Chin-Bow S."/>
            <person name="DeSantis R."/>
            <person name="Doyle S."/>
            <person name="Francino P."/>
            <person name="Keys D.N."/>
            <person name="Haga S."/>
            <person name="Hayashi H."/>
            <person name="Hino K."/>
            <person name="Imai K.S."/>
            <person name="Inaba K."/>
            <person name="Kano S."/>
            <person name="Kobayashi K."/>
            <person name="Kobayashi M."/>
            <person name="Lee B.I."/>
            <person name="Makabe K.W."/>
            <person name="Manohar C."/>
            <person name="Matassi G."/>
            <person name="Medina M."/>
            <person name="Mochizuki Y."/>
            <person name="Mount S."/>
            <person name="Morishita T."/>
            <person name="Miura S."/>
            <person name="Nakayama A."/>
            <person name="Nishizaka S."/>
            <person name="Nomoto H."/>
            <person name="Ohta F."/>
            <person name="Oishi K."/>
            <person name="Rigoutsos I."/>
            <person name="Sano M."/>
            <person name="Sasaki A."/>
            <person name="Sasakura Y."/>
            <person name="Shoguchi E."/>
            <person name="Shin-i T."/>
            <person name="Spagnuolo A."/>
            <person name="Stainier D."/>
            <person name="Suzuki M.M."/>
            <person name="Tassy O."/>
            <person name="Takatori N."/>
            <person name="Tokuoka M."/>
            <person name="Yagi K."/>
            <person name="Yoshizaki F."/>
            <person name="Wada S."/>
            <person name="Zhang C."/>
            <person name="Hyatt P.D."/>
            <person name="Larimer F."/>
            <person name="Detter C."/>
            <person name="Doggett N."/>
            <person name="Glavina T."/>
            <person name="Hawkins T."/>
            <person name="Richardson P."/>
            <person name="Lucas S."/>
            <person name="Kohara Y."/>
            <person name="Levine M."/>
            <person name="Satoh N."/>
            <person name="Rokhsar D.S."/>
        </authorList>
    </citation>
    <scope>NUCLEOTIDE SEQUENCE [LARGE SCALE GENOMIC DNA]</scope>
</reference>
<reference evidence="1" key="3">
    <citation type="submission" date="2025-08" db="UniProtKB">
        <authorList>
            <consortium name="Ensembl"/>
        </authorList>
    </citation>
    <scope>IDENTIFICATION</scope>
</reference>
<dbReference type="HOGENOM" id="CLU_1481464_0_0_1"/>
<dbReference type="InParanoid" id="F6XAW3"/>
<accession>F6XAW3</accession>